<reference evidence="2" key="1">
    <citation type="submission" date="2018-04" db="EMBL/GenBank/DDBJ databases">
        <title>Whole genome sequencing of Hypsizygus marmoreus.</title>
        <authorList>
            <person name="Choi I.-G."/>
            <person name="Min B."/>
            <person name="Kim J.-G."/>
            <person name="Kim S."/>
            <person name="Oh Y.-L."/>
            <person name="Kong W.-S."/>
            <person name="Park H."/>
            <person name="Jeong J."/>
            <person name="Song E.-S."/>
        </authorList>
    </citation>
    <scope>NUCLEOTIDE SEQUENCE [LARGE SCALE GENOMIC DNA]</scope>
    <source>
        <strain evidence="2">51987-8</strain>
    </source>
</reference>
<evidence type="ECO:0000313" key="2">
    <source>
        <dbReference type="EMBL" id="RDB19101.1"/>
    </source>
</evidence>
<gene>
    <name evidence="2" type="ORF">Hypma_014256</name>
</gene>
<comment type="caution">
    <text evidence="2">The sequence shown here is derived from an EMBL/GenBank/DDBJ whole genome shotgun (WGS) entry which is preliminary data.</text>
</comment>
<sequence>MQRRWNSGVALTDPAGRPSTPSDATTATTHLVHMSPRLSIASGSSDLPILSIAIKPLVLHCGIQPPTSLLFTVHILFNPGDKKANTLQWRPVKLSFLSRSMDAWTVRSCIDLPFPYDYTATILSFSNLIAPNHPLQAVYSYSLSSYSATYTTTLRSLTDSQARTWSRPHIWNAGRSDENGRRNAPMCEI</sequence>
<keyword evidence="3" id="KW-1185">Reference proteome</keyword>
<dbReference type="AlphaFoldDB" id="A0A369JAJ7"/>
<dbReference type="EMBL" id="LUEZ02000084">
    <property type="protein sequence ID" value="RDB19101.1"/>
    <property type="molecule type" value="Genomic_DNA"/>
</dbReference>
<protein>
    <submittedName>
        <fullName evidence="2">Uncharacterized protein</fullName>
    </submittedName>
</protein>
<name>A0A369JAJ7_HYPMA</name>
<evidence type="ECO:0000256" key="1">
    <source>
        <dbReference type="SAM" id="MobiDB-lite"/>
    </source>
</evidence>
<feature type="region of interest" description="Disordered" evidence="1">
    <location>
        <begin position="1"/>
        <end position="25"/>
    </location>
</feature>
<accession>A0A369JAJ7</accession>
<dbReference type="InParanoid" id="A0A369JAJ7"/>
<proteinExistence type="predicted"/>
<evidence type="ECO:0000313" key="3">
    <source>
        <dbReference type="Proteomes" id="UP000076154"/>
    </source>
</evidence>
<dbReference type="Proteomes" id="UP000076154">
    <property type="component" value="Unassembled WGS sequence"/>
</dbReference>
<organism evidence="2 3">
    <name type="scientific">Hypsizygus marmoreus</name>
    <name type="common">White beech mushroom</name>
    <name type="synonym">Agaricus marmoreus</name>
    <dbReference type="NCBI Taxonomy" id="39966"/>
    <lineage>
        <taxon>Eukaryota</taxon>
        <taxon>Fungi</taxon>
        <taxon>Dikarya</taxon>
        <taxon>Basidiomycota</taxon>
        <taxon>Agaricomycotina</taxon>
        <taxon>Agaricomycetes</taxon>
        <taxon>Agaricomycetidae</taxon>
        <taxon>Agaricales</taxon>
        <taxon>Tricholomatineae</taxon>
        <taxon>Lyophyllaceae</taxon>
        <taxon>Hypsizygus</taxon>
    </lineage>
</organism>